<keyword evidence="1" id="KW-0812">Transmembrane</keyword>
<dbReference type="EMBL" id="MPKA01000076">
    <property type="protein sequence ID" value="OLU45995.1"/>
    <property type="molecule type" value="Genomic_DNA"/>
</dbReference>
<sequence length="286" mass="32704">MKSSFSVRWFLVAYLIVEGLLISVLFWAKQNSGKSILPIMMWAIFLLLFISIFFSVRLFCQLVSKMEEDAHQQAFELQVKMENEHILATMKAEEDMARLKKKLKVCMQEEGCENGDEGRWREKIDVALDEERDSLFINYCPNHLVDSLLYHKALKMKEGGIEHSIVAAIPKELALDDFVLVSVLTNLIDNAIEATLSLDHERKIDIHLFVRANVLVCKVDNTVLENVSIEKGRSTKKEKMKHGLGLLIIENACRKHGGLFSQKIEDGWCKSTATLCLDRENEVDEC</sequence>
<proteinExistence type="predicted"/>
<comment type="caution">
    <text evidence="3">The sequence shown here is derived from an EMBL/GenBank/DDBJ whole genome shotgun (WGS) entry which is preliminary data.</text>
</comment>
<protein>
    <recommendedName>
        <fullName evidence="2">Sensor histidine kinase NatK-like C-terminal domain-containing protein</fullName>
    </recommendedName>
</protein>
<evidence type="ECO:0000256" key="1">
    <source>
        <dbReference type="SAM" id="Phobius"/>
    </source>
</evidence>
<feature type="domain" description="Sensor histidine kinase NatK-like C-terminal" evidence="2">
    <location>
        <begin position="180"/>
        <end position="269"/>
    </location>
</feature>
<evidence type="ECO:0000259" key="2">
    <source>
        <dbReference type="Pfam" id="PF14501"/>
    </source>
</evidence>
<feature type="transmembrane region" description="Helical" evidence="1">
    <location>
        <begin position="7"/>
        <end position="27"/>
    </location>
</feature>
<dbReference type="InterPro" id="IPR036890">
    <property type="entry name" value="HATPase_C_sf"/>
</dbReference>
<keyword evidence="1" id="KW-0472">Membrane</keyword>
<dbReference type="InterPro" id="IPR032834">
    <property type="entry name" value="NatK-like_C"/>
</dbReference>
<gene>
    <name evidence="3" type="ORF">BO225_07395</name>
</gene>
<dbReference type="AlphaFoldDB" id="A0A1U7NLW6"/>
<keyword evidence="4" id="KW-1185">Reference proteome</keyword>
<dbReference type="GeneID" id="78275763"/>
<dbReference type="SUPFAM" id="SSF55874">
    <property type="entry name" value="ATPase domain of HSP90 chaperone/DNA topoisomerase II/histidine kinase"/>
    <property type="match status" value="1"/>
</dbReference>
<dbReference type="Proteomes" id="UP000186705">
    <property type="component" value="Unassembled WGS sequence"/>
</dbReference>
<accession>A0A1U7NLW6</accession>
<dbReference type="OrthoDB" id="9156435at2"/>
<evidence type="ECO:0000313" key="4">
    <source>
        <dbReference type="Proteomes" id="UP000186705"/>
    </source>
</evidence>
<dbReference type="Gene3D" id="3.30.565.10">
    <property type="entry name" value="Histidine kinase-like ATPase, C-terminal domain"/>
    <property type="match status" value="1"/>
</dbReference>
<keyword evidence="1" id="KW-1133">Transmembrane helix</keyword>
<organism evidence="3 4">
    <name type="scientific">Dubosiella newyorkensis</name>
    <dbReference type="NCBI Taxonomy" id="1862672"/>
    <lineage>
        <taxon>Bacteria</taxon>
        <taxon>Bacillati</taxon>
        <taxon>Bacillota</taxon>
        <taxon>Erysipelotrichia</taxon>
        <taxon>Erysipelotrichales</taxon>
        <taxon>Erysipelotrichaceae</taxon>
        <taxon>Dubosiella</taxon>
    </lineage>
</organism>
<dbReference type="Pfam" id="PF14501">
    <property type="entry name" value="HATPase_c_5"/>
    <property type="match status" value="1"/>
</dbReference>
<dbReference type="RefSeq" id="WP_076341631.1">
    <property type="nucleotide sequence ID" value="NZ_JBGNFS010000004.1"/>
</dbReference>
<reference evidence="3 4" key="1">
    <citation type="submission" date="2016-11" db="EMBL/GenBank/DDBJ databases">
        <title>Description of two novel members of the family Erysipelotrichaceae: Ileibacterium lipovorans gen. nov., sp. nov. and Dubosiella newyorkensis, gen. nov., sp. nov.</title>
        <authorList>
            <person name="Cox L.M."/>
            <person name="Sohn J."/>
            <person name="Tyrrell K.L."/>
            <person name="Citron D.M."/>
            <person name="Lawson P.A."/>
            <person name="Patel N.B."/>
            <person name="Iizumi T."/>
            <person name="Perez-Perez G.I."/>
            <person name="Goldstein E.J."/>
            <person name="Blaser M.J."/>
        </authorList>
    </citation>
    <scope>NUCLEOTIDE SEQUENCE [LARGE SCALE GENOMIC DNA]</scope>
    <source>
        <strain evidence="3 4">NYU-BL-A4</strain>
    </source>
</reference>
<dbReference type="STRING" id="1862672.BO225_07395"/>
<evidence type="ECO:0000313" key="3">
    <source>
        <dbReference type="EMBL" id="OLU45995.1"/>
    </source>
</evidence>
<name>A0A1U7NLW6_9FIRM</name>
<feature type="transmembrane region" description="Helical" evidence="1">
    <location>
        <begin position="39"/>
        <end position="60"/>
    </location>
</feature>